<feature type="region of interest" description="Disordered" evidence="1">
    <location>
        <begin position="43"/>
        <end position="65"/>
    </location>
</feature>
<accession>A0A154P2T8</accession>
<evidence type="ECO:0000313" key="3">
    <source>
        <dbReference type="Proteomes" id="UP000076502"/>
    </source>
</evidence>
<evidence type="ECO:0000313" key="2">
    <source>
        <dbReference type="EMBL" id="KZC05440.1"/>
    </source>
</evidence>
<protein>
    <submittedName>
        <fullName evidence="2">Uncharacterized protein</fullName>
    </submittedName>
</protein>
<name>A0A154P2T8_DUFNO</name>
<organism evidence="2 3">
    <name type="scientific">Dufourea novaeangliae</name>
    <name type="common">Sweat bee</name>
    <dbReference type="NCBI Taxonomy" id="178035"/>
    <lineage>
        <taxon>Eukaryota</taxon>
        <taxon>Metazoa</taxon>
        <taxon>Ecdysozoa</taxon>
        <taxon>Arthropoda</taxon>
        <taxon>Hexapoda</taxon>
        <taxon>Insecta</taxon>
        <taxon>Pterygota</taxon>
        <taxon>Neoptera</taxon>
        <taxon>Endopterygota</taxon>
        <taxon>Hymenoptera</taxon>
        <taxon>Apocrita</taxon>
        <taxon>Aculeata</taxon>
        <taxon>Apoidea</taxon>
        <taxon>Anthophila</taxon>
        <taxon>Halictidae</taxon>
        <taxon>Rophitinae</taxon>
        <taxon>Dufourea</taxon>
    </lineage>
</organism>
<reference evidence="2 3" key="1">
    <citation type="submission" date="2015-07" db="EMBL/GenBank/DDBJ databases">
        <title>The genome of Dufourea novaeangliae.</title>
        <authorList>
            <person name="Pan H."/>
            <person name="Kapheim K."/>
        </authorList>
    </citation>
    <scope>NUCLEOTIDE SEQUENCE [LARGE SCALE GENOMIC DNA]</scope>
    <source>
        <strain evidence="2">0120121106</strain>
        <tissue evidence="2">Whole body</tissue>
    </source>
</reference>
<gene>
    <name evidence="2" type="ORF">WN55_06410</name>
</gene>
<keyword evidence="3" id="KW-1185">Reference proteome</keyword>
<dbReference type="Proteomes" id="UP000076502">
    <property type="component" value="Unassembled WGS sequence"/>
</dbReference>
<sequence length="83" mass="8898">MIEGTVDGRCTAKQRSKEKRSVLCAFNAVLSIDARLLEYSKKVGHGSGGGEQLSWSGGARRTGTRGSGGYVGVYKESLRSCER</sequence>
<dbReference type="EMBL" id="KQ434792">
    <property type="protein sequence ID" value="KZC05440.1"/>
    <property type="molecule type" value="Genomic_DNA"/>
</dbReference>
<proteinExistence type="predicted"/>
<evidence type="ECO:0000256" key="1">
    <source>
        <dbReference type="SAM" id="MobiDB-lite"/>
    </source>
</evidence>
<dbReference type="AlphaFoldDB" id="A0A154P2T8"/>